<keyword evidence="4" id="KW-1185">Reference proteome</keyword>
<sequence length="429" mass="49552">MAKNFWILLLTVTFIAGCSHLMETSEQTQTYLADEVITGKTKEELKQFIDTMTANWLKNTEIQFVYEEKKHTITNDVFTFLPRETLSNIAVEKKNHLFVKIDQEKVKKEISSFTNDAVATAIDYDALTNELTLLAEQNQTGTHTFLLQDYIKIDPNKQNETVSMSSMFIPSSFRSFIEDWISQHEVIEILENSLFSFETYMNDFQGDYSNEEWSFLATAIYKTILPSNFEILQRTTSRTLPGYTILGYDVSVSPGKRNFVFQNVNSLPYKLSFAIEKDRLYVKLIGHPFIYQYDIEVDNVKYYEAEPIVYFTNQLEKGIFVETKKGLSAVSADIYRILYTHDGSLVDRIRLTTDFYPATPGEELRGTKEKASFTLENSQEEALQEIEENEKNNQDNEIDQQASNNTQSTEGEISEENEFTDEETNIPLK</sequence>
<dbReference type="PROSITE" id="PS51257">
    <property type="entry name" value="PROKAR_LIPOPROTEIN"/>
    <property type="match status" value="1"/>
</dbReference>
<feature type="compositionally biased region" description="Acidic residues" evidence="1">
    <location>
        <begin position="412"/>
        <end position="429"/>
    </location>
</feature>
<dbReference type="RefSeq" id="WP_419152323.1">
    <property type="nucleotide sequence ID" value="NZ_JAUSTR010000010.1"/>
</dbReference>
<keyword evidence="2" id="KW-0732">Signal</keyword>
<gene>
    <name evidence="3" type="ORF">J2S06_002229</name>
</gene>
<feature type="region of interest" description="Disordered" evidence="1">
    <location>
        <begin position="376"/>
        <end position="429"/>
    </location>
</feature>
<accession>A0ABT9VQA8</accession>
<proteinExistence type="predicted"/>
<feature type="compositionally biased region" description="Polar residues" evidence="1">
    <location>
        <begin position="399"/>
        <end position="411"/>
    </location>
</feature>
<evidence type="ECO:0000256" key="2">
    <source>
        <dbReference type="SAM" id="SignalP"/>
    </source>
</evidence>
<evidence type="ECO:0000313" key="3">
    <source>
        <dbReference type="EMBL" id="MDQ0163151.1"/>
    </source>
</evidence>
<dbReference type="EMBL" id="JAUSTR010000010">
    <property type="protein sequence ID" value="MDQ0163151.1"/>
    <property type="molecule type" value="Genomic_DNA"/>
</dbReference>
<dbReference type="Proteomes" id="UP001225646">
    <property type="component" value="Unassembled WGS sequence"/>
</dbReference>
<protein>
    <recommendedName>
        <fullName evidence="5">Lipoprotein</fullName>
    </recommendedName>
</protein>
<evidence type="ECO:0000256" key="1">
    <source>
        <dbReference type="SAM" id="MobiDB-lite"/>
    </source>
</evidence>
<evidence type="ECO:0000313" key="4">
    <source>
        <dbReference type="Proteomes" id="UP001225646"/>
    </source>
</evidence>
<comment type="caution">
    <text evidence="3">The sequence shown here is derived from an EMBL/GenBank/DDBJ whole genome shotgun (WGS) entry which is preliminary data.</text>
</comment>
<reference evidence="3 4" key="1">
    <citation type="submission" date="2023-07" db="EMBL/GenBank/DDBJ databases">
        <title>Genomic Encyclopedia of Type Strains, Phase IV (KMG-IV): sequencing the most valuable type-strain genomes for metagenomic binning, comparative biology and taxonomic classification.</title>
        <authorList>
            <person name="Goeker M."/>
        </authorList>
    </citation>
    <scope>NUCLEOTIDE SEQUENCE [LARGE SCALE GENOMIC DNA]</scope>
    <source>
        <strain evidence="3 4">DSM 19092</strain>
    </source>
</reference>
<organism evidence="3 4">
    <name type="scientific">Aeribacillus alveayuensis</name>
    <dbReference type="NCBI Taxonomy" id="279215"/>
    <lineage>
        <taxon>Bacteria</taxon>
        <taxon>Bacillati</taxon>
        <taxon>Bacillota</taxon>
        <taxon>Bacilli</taxon>
        <taxon>Bacillales</taxon>
        <taxon>Bacillaceae</taxon>
        <taxon>Aeribacillus</taxon>
    </lineage>
</organism>
<evidence type="ECO:0008006" key="5">
    <source>
        <dbReference type="Google" id="ProtNLM"/>
    </source>
</evidence>
<name>A0ABT9VQA8_9BACI</name>
<feature type="chain" id="PRO_5047178562" description="Lipoprotein" evidence="2">
    <location>
        <begin position="22"/>
        <end position="429"/>
    </location>
</feature>
<feature type="compositionally biased region" description="Acidic residues" evidence="1">
    <location>
        <begin position="378"/>
        <end position="388"/>
    </location>
</feature>
<feature type="signal peptide" evidence="2">
    <location>
        <begin position="1"/>
        <end position="21"/>
    </location>
</feature>